<proteinExistence type="predicted"/>
<accession>A0AAU8ATB7</accession>
<dbReference type="InterPro" id="IPR018755">
    <property type="entry name" value="Phage_Mu_Gp48"/>
</dbReference>
<dbReference type="EMBL" id="PP511318">
    <property type="protein sequence ID" value="XCD03133.1"/>
    <property type="molecule type" value="Genomic_DNA"/>
</dbReference>
<evidence type="ECO:0000313" key="1">
    <source>
        <dbReference type="EMBL" id="XCD03133.1"/>
    </source>
</evidence>
<sequence length="161" mass="18904">MSLSDNLPKEITSILGLKDVLLAIDPEIQLVRDDISQIIKELYVKTTEYFIERWETDFSLSYDPSLTLQQRRQRILNKLARKKTLTWQNLELLIKNNIDNPQFYISNHSSEYHFTIMVQTENYKEMQKALDIAKPAYLTFDIVVTEYFKRCGTFACGTNPL</sequence>
<name>A0AAU8ATB7_9VIRU</name>
<organism evidence="1">
    <name type="scientific">Dulem virus 31</name>
    <dbReference type="NCBI Taxonomy" id="3145749"/>
    <lineage>
        <taxon>Viruses</taxon>
        <taxon>Monodnaviria</taxon>
        <taxon>Sangervirae</taxon>
        <taxon>Phixviricota</taxon>
        <taxon>Malgrandaviricetes</taxon>
        <taxon>Petitvirales</taxon>
        <taxon>Microviridae</taxon>
        <taxon>Microvirus</taxon>
    </lineage>
</organism>
<reference evidence="1" key="1">
    <citation type="submission" date="2024-03" db="EMBL/GenBank/DDBJ databases">
        <title>Diverse circular DNA viruses in blood, oral, and fecal samples of captive lemurs.</title>
        <authorList>
            <person name="Paietta E.N."/>
            <person name="Kraberger S."/>
            <person name="Lund M.C."/>
            <person name="Custer J.M."/>
            <person name="Vargas K.M."/>
            <person name="Ehmke E.E."/>
            <person name="Yoder A.D."/>
            <person name="Varsani A."/>
        </authorList>
    </citation>
    <scope>NUCLEOTIDE SEQUENCE</scope>
    <source>
        <strain evidence="1">Duke_17_45</strain>
    </source>
</reference>
<dbReference type="Pfam" id="PF10076">
    <property type="entry name" value="Phage_Mu_Gp48"/>
    <property type="match status" value="1"/>
</dbReference>
<protein>
    <submittedName>
        <fullName evidence="1">Tail protein</fullName>
    </submittedName>
</protein>